<evidence type="ECO:0000313" key="3">
    <source>
        <dbReference type="RefSeq" id="XP_022928416.1"/>
    </source>
</evidence>
<keyword evidence="2" id="KW-1185">Reference proteome</keyword>
<dbReference type="AlphaFoldDB" id="A0A6J1EK87"/>
<evidence type="ECO:0000313" key="2">
    <source>
        <dbReference type="Proteomes" id="UP000504609"/>
    </source>
</evidence>
<feature type="region of interest" description="Disordered" evidence="1">
    <location>
        <begin position="20"/>
        <end position="47"/>
    </location>
</feature>
<reference evidence="3" key="1">
    <citation type="submission" date="2025-08" db="UniProtKB">
        <authorList>
            <consortium name="RefSeq"/>
        </authorList>
    </citation>
    <scope>IDENTIFICATION</scope>
    <source>
        <tissue evidence="3">Young leaves</tissue>
    </source>
</reference>
<sequence length="109" mass="12952">MDASELDKKLLTKYLMENPHDNLPYFADEEDKDASNERIHSHHHHRRSLKVKEVINFLLYIDEAGEGYKTAAYTKPYSFFDSRMLIFLTHRGDHESRMNKPLLIDIHIH</sequence>
<name>A0A6J1EK87_CUCMO</name>
<organism evidence="2 3">
    <name type="scientific">Cucurbita moschata</name>
    <name type="common">Winter crookneck squash</name>
    <name type="synonym">Cucurbita pepo var. moschata</name>
    <dbReference type="NCBI Taxonomy" id="3662"/>
    <lineage>
        <taxon>Eukaryota</taxon>
        <taxon>Viridiplantae</taxon>
        <taxon>Streptophyta</taxon>
        <taxon>Embryophyta</taxon>
        <taxon>Tracheophyta</taxon>
        <taxon>Spermatophyta</taxon>
        <taxon>Magnoliopsida</taxon>
        <taxon>eudicotyledons</taxon>
        <taxon>Gunneridae</taxon>
        <taxon>Pentapetalae</taxon>
        <taxon>rosids</taxon>
        <taxon>fabids</taxon>
        <taxon>Cucurbitales</taxon>
        <taxon>Cucurbitaceae</taxon>
        <taxon>Cucurbiteae</taxon>
        <taxon>Cucurbita</taxon>
    </lineage>
</organism>
<evidence type="ECO:0000256" key="1">
    <source>
        <dbReference type="SAM" id="MobiDB-lite"/>
    </source>
</evidence>
<gene>
    <name evidence="3" type="primary">LOC111435236</name>
</gene>
<dbReference type="Proteomes" id="UP000504609">
    <property type="component" value="Unplaced"/>
</dbReference>
<proteinExistence type="predicted"/>
<dbReference type="GeneID" id="111435236"/>
<protein>
    <submittedName>
        <fullName evidence="3">Uncharacterized protein LOC111435236 isoform X2</fullName>
    </submittedName>
</protein>
<dbReference type="RefSeq" id="XP_022928416.1">
    <property type="nucleotide sequence ID" value="XM_023072648.1"/>
</dbReference>
<accession>A0A6J1EK87</accession>